<organism evidence="1 2">
    <name type="scientific">Entomophthora muscae</name>
    <dbReference type="NCBI Taxonomy" id="34485"/>
    <lineage>
        <taxon>Eukaryota</taxon>
        <taxon>Fungi</taxon>
        <taxon>Fungi incertae sedis</taxon>
        <taxon>Zoopagomycota</taxon>
        <taxon>Entomophthoromycotina</taxon>
        <taxon>Entomophthoromycetes</taxon>
        <taxon>Entomophthorales</taxon>
        <taxon>Entomophthoraceae</taxon>
        <taxon>Entomophthora</taxon>
    </lineage>
</organism>
<gene>
    <name evidence="1" type="ORF">DSO57_1023881</name>
</gene>
<comment type="caution">
    <text evidence="1">The sequence shown here is derived from an EMBL/GenBank/DDBJ whole genome shotgun (WGS) entry which is preliminary data.</text>
</comment>
<reference evidence="1" key="1">
    <citation type="submission" date="2022-04" db="EMBL/GenBank/DDBJ databases">
        <title>Genome of the entomopathogenic fungus Entomophthora muscae.</title>
        <authorList>
            <person name="Elya C."/>
            <person name="Lovett B.R."/>
            <person name="Lee E."/>
            <person name="Macias A.M."/>
            <person name="Hajek A.E."/>
            <person name="De Bivort B.L."/>
            <person name="Kasson M.T."/>
            <person name="De Fine Licht H.H."/>
            <person name="Stajich J.E."/>
        </authorList>
    </citation>
    <scope>NUCLEOTIDE SEQUENCE</scope>
    <source>
        <strain evidence="1">Berkeley</strain>
    </source>
</reference>
<dbReference type="EMBL" id="QTSX02002256">
    <property type="protein sequence ID" value="KAJ9076680.1"/>
    <property type="molecule type" value="Genomic_DNA"/>
</dbReference>
<accession>A0ACC2TQ94</accession>
<protein>
    <submittedName>
        <fullName evidence="1">Uncharacterized protein</fullName>
    </submittedName>
</protein>
<evidence type="ECO:0000313" key="2">
    <source>
        <dbReference type="Proteomes" id="UP001165960"/>
    </source>
</evidence>
<evidence type="ECO:0000313" key="1">
    <source>
        <dbReference type="EMBL" id="KAJ9076680.1"/>
    </source>
</evidence>
<dbReference type="Proteomes" id="UP001165960">
    <property type="component" value="Unassembled WGS sequence"/>
</dbReference>
<proteinExistence type="predicted"/>
<name>A0ACC2TQ94_9FUNG</name>
<keyword evidence="2" id="KW-1185">Reference proteome</keyword>
<sequence>MVNIKVPRKASGKRSNNATSVHAGIWRHQLPAGWALIPYTRRGNGHLPFGGRCKGGPSQGLSLGKGGILPFSLLRRGGFSTILC</sequence>